<feature type="compositionally biased region" description="Basic and acidic residues" evidence="10">
    <location>
        <begin position="126"/>
        <end position="152"/>
    </location>
</feature>
<dbReference type="RefSeq" id="XP_018319957.1">
    <property type="nucleotide sequence ID" value="XM_018464455.2"/>
</dbReference>
<gene>
    <name evidence="12" type="primary">LOC108733347</name>
</gene>
<evidence type="ECO:0000256" key="9">
    <source>
        <dbReference type="RuleBase" id="RU003814"/>
    </source>
</evidence>
<dbReference type="FunCoup" id="A0A1W4WHL3">
    <property type="interactions" value="2109"/>
</dbReference>
<name>A0A1W4WHL3_AGRPL</name>
<evidence type="ECO:0000256" key="1">
    <source>
        <dbReference type="ARBA" id="ARBA00004514"/>
    </source>
</evidence>
<comment type="subcellular location">
    <subcellularLocation>
        <location evidence="1">Cytoplasm</location>
        <location evidence="1">Cytosol</location>
    </subcellularLocation>
</comment>
<dbReference type="CTD" id="37706"/>
<dbReference type="InParanoid" id="A0A1W4WHL3"/>
<keyword evidence="4 12" id="KW-0396">Initiation factor</keyword>
<dbReference type="GeneID" id="108733347"/>
<dbReference type="SUPFAM" id="SSF100950">
    <property type="entry name" value="NagB/RpiA/CoA transferase-like"/>
    <property type="match status" value="1"/>
</dbReference>
<evidence type="ECO:0000313" key="11">
    <source>
        <dbReference type="Proteomes" id="UP000192223"/>
    </source>
</evidence>
<dbReference type="PANTHER" id="PTHR10233">
    <property type="entry name" value="TRANSLATION INITIATION FACTOR EIF-2B"/>
    <property type="match status" value="1"/>
</dbReference>
<comment type="subunit">
    <text evidence="8">Component of the translation initiation factor 2B (eIF2B) complex which is a heterodecamer of two sets of five different subunits: alpha, beta, gamma, delta and epsilon. Subunits alpha, beta and delta comprise a regulatory subcomplex and subunits epsilon and gamma comprise a catalytic subcomplex. Within the complex, the hexameric regulatory complex resides at the center, with the two heterodimeric catalytic subcomplexes bound on opposite sides.</text>
</comment>
<evidence type="ECO:0000256" key="4">
    <source>
        <dbReference type="ARBA" id="ARBA00022540"/>
    </source>
</evidence>
<dbReference type="OrthoDB" id="10254737at2759"/>
<reference evidence="12" key="1">
    <citation type="submission" date="2025-08" db="UniProtKB">
        <authorList>
            <consortium name="RefSeq"/>
        </authorList>
    </citation>
    <scope>IDENTIFICATION</scope>
    <source>
        <tissue evidence="12">Entire body</tissue>
    </source>
</reference>
<evidence type="ECO:0000256" key="2">
    <source>
        <dbReference type="ARBA" id="ARBA00007251"/>
    </source>
</evidence>
<dbReference type="Proteomes" id="UP000192223">
    <property type="component" value="Unplaced"/>
</dbReference>
<keyword evidence="5" id="KW-0648">Protein biosynthesis</keyword>
<dbReference type="PANTHER" id="PTHR10233:SF14">
    <property type="entry name" value="TRANSLATION INITIATION FACTOR EIF-2B SUBUNIT DELTA"/>
    <property type="match status" value="1"/>
</dbReference>
<accession>A0A1W4WHL3</accession>
<evidence type="ECO:0000313" key="12">
    <source>
        <dbReference type="RefSeq" id="XP_018319957.1"/>
    </source>
</evidence>
<feature type="region of interest" description="Disordered" evidence="10">
    <location>
        <begin position="117"/>
        <end position="152"/>
    </location>
</feature>
<dbReference type="InterPro" id="IPR000649">
    <property type="entry name" value="IF-2B-related"/>
</dbReference>
<dbReference type="GO" id="GO:0003743">
    <property type="term" value="F:translation initiation factor activity"/>
    <property type="evidence" value="ECO:0007669"/>
    <property type="project" value="UniProtKB-KW"/>
</dbReference>
<organism evidence="11 12">
    <name type="scientific">Agrilus planipennis</name>
    <name type="common">Emerald ash borer</name>
    <name type="synonym">Agrilus marcopoli</name>
    <dbReference type="NCBI Taxonomy" id="224129"/>
    <lineage>
        <taxon>Eukaryota</taxon>
        <taxon>Metazoa</taxon>
        <taxon>Ecdysozoa</taxon>
        <taxon>Arthropoda</taxon>
        <taxon>Hexapoda</taxon>
        <taxon>Insecta</taxon>
        <taxon>Pterygota</taxon>
        <taxon>Neoptera</taxon>
        <taxon>Endopterygota</taxon>
        <taxon>Coleoptera</taxon>
        <taxon>Polyphaga</taxon>
        <taxon>Elateriformia</taxon>
        <taxon>Buprestoidea</taxon>
        <taxon>Buprestidae</taxon>
        <taxon>Agrilinae</taxon>
        <taxon>Agrilus</taxon>
    </lineage>
</organism>
<dbReference type="Gene3D" id="3.40.50.10470">
    <property type="entry name" value="Translation initiation factor eif-2b, domain 2"/>
    <property type="match status" value="1"/>
</dbReference>
<comment type="similarity">
    <text evidence="2 9">Belongs to the eIF-2B alpha/beta/delta subunits family.</text>
</comment>
<keyword evidence="3" id="KW-0963">Cytoplasm</keyword>
<evidence type="ECO:0000256" key="3">
    <source>
        <dbReference type="ARBA" id="ARBA00022490"/>
    </source>
</evidence>
<feature type="region of interest" description="Disordered" evidence="10">
    <location>
        <begin position="1"/>
        <end position="33"/>
    </location>
</feature>
<evidence type="ECO:0000256" key="8">
    <source>
        <dbReference type="ARBA" id="ARBA00046432"/>
    </source>
</evidence>
<sequence>MNQDKEKADQKVGGDGLTKKQRRALKVSAKTAGTSPNEILNNIHITNTKDIKKDVVFKSNENVKCPTQNKPQVVTVEKHFKSEPSEDKPSIDRTKNVDIKGELSKAEVRAQRRAIQEAQRLAKQQKTQEKIDKADEKKPQIVSKDKEKPKVEKKPKLKVAQKIIKPKETKVQLFSHLSVATKEKGSVVVEEVHPAFVRLGAQYASKTILGSNARCLALLSALKSLIESFESPPEQEFCRSLEVALQNCVNYLQIYRPIAVSMTNVLRYFKLVLAELKTNLQDIEKKNSLIKWIDDYMHDEIGKAGEAISMKVEGKISNGDTILTYGCSSLVLRILLEAHNKNKKQFRVIVVDANPLFEGKEMLRRLVNAGIECTYVLINAISFVMNKATKVLLGVHALLANGYVMSRIGTAQIALIAKTYSKPVLVCCETYKFCERVQTDSIVFNEIGDPNELIRPSEKKQADNVNAKLTHLNLMYDVTPPDLVTAVATELAILPCTSVPVILRIDLEKSKK</sequence>
<dbReference type="InterPro" id="IPR037171">
    <property type="entry name" value="NagB/RpiA_transferase-like"/>
</dbReference>
<dbReference type="Pfam" id="PF01008">
    <property type="entry name" value="IF-2B"/>
    <property type="match status" value="1"/>
</dbReference>
<protein>
    <recommendedName>
        <fullName evidence="6">Translation initiation factor eIF2B subunit delta</fullName>
    </recommendedName>
    <alternativeName>
        <fullName evidence="7">eIF2B GDP-GTP exchange factor subunit delta</fullName>
    </alternativeName>
</protein>
<dbReference type="InterPro" id="IPR042529">
    <property type="entry name" value="IF_2B-like_C"/>
</dbReference>
<evidence type="ECO:0000256" key="5">
    <source>
        <dbReference type="ARBA" id="ARBA00022917"/>
    </source>
</evidence>
<evidence type="ECO:0000256" key="6">
    <source>
        <dbReference type="ARBA" id="ARBA00044147"/>
    </source>
</evidence>
<dbReference type="GO" id="GO:0005829">
    <property type="term" value="C:cytosol"/>
    <property type="evidence" value="ECO:0007669"/>
    <property type="project" value="UniProtKB-SubCell"/>
</dbReference>
<dbReference type="KEGG" id="apln:108733347"/>
<proteinExistence type="inferred from homology"/>
<evidence type="ECO:0000256" key="7">
    <source>
        <dbReference type="ARBA" id="ARBA00044356"/>
    </source>
</evidence>
<keyword evidence="11" id="KW-1185">Reference proteome</keyword>
<evidence type="ECO:0000256" key="10">
    <source>
        <dbReference type="SAM" id="MobiDB-lite"/>
    </source>
</evidence>
<dbReference type="STRING" id="224129.A0A1W4WHL3"/>
<dbReference type="AlphaFoldDB" id="A0A1W4WHL3"/>
<feature type="compositionally biased region" description="Basic and acidic residues" evidence="10">
    <location>
        <begin position="1"/>
        <end position="12"/>
    </location>
</feature>